<name>A0AAV4GKW9_9GAST</name>
<feature type="compositionally biased region" description="Polar residues" evidence="8">
    <location>
        <begin position="382"/>
        <end position="391"/>
    </location>
</feature>
<keyword evidence="5" id="KW-0804">Transcription</keyword>
<proteinExistence type="predicted"/>
<dbReference type="Gene3D" id="2.60.40.820">
    <property type="entry name" value="Transcription factor, T-box"/>
    <property type="match status" value="1"/>
</dbReference>
<evidence type="ECO:0000259" key="9">
    <source>
        <dbReference type="PROSITE" id="PS50252"/>
    </source>
</evidence>
<dbReference type="AlphaFoldDB" id="A0AAV4GKW9"/>
<feature type="region of interest" description="Disordered" evidence="8">
    <location>
        <begin position="586"/>
        <end position="621"/>
    </location>
</feature>
<evidence type="ECO:0000256" key="3">
    <source>
        <dbReference type="ARBA" id="ARBA00023015"/>
    </source>
</evidence>
<dbReference type="SMART" id="SM00425">
    <property type="entry name" value="TBOX"/>
    <property type="match status" value="1"/>
</dbReference>
<evidence type="ECO:0000256" key="5">
    <source>
        <dbReference type="ARBA" id="ARBA00023163"/>
    </source>
</evidence>
<dbReference type="PRINTS" id="PR00937">
    <property type="entry name" value="TBOX"/>
</dbReference>
<evidence type="ECO:0000256" key="1">
    <source>
        <dbReference type="ARBA" id="ARBA00004123"/>
    </source>
</evidence>
<feature type="domain" description="T-box" evidence="9">
    <location>
        <begin position="20"/>
        <end position="174"/>
    </location>
</feature>
<feature type="compositionally biased region" description="Basic and acidic residues" evidence="8">
    <location>
        <begin position="312"/>
        <end position="328"/>
    </location>
</feature>
<dbReference type="PANTHER" id="PTHR11267:SF181">
    <property type="entry name" value="OPTOMOTOR-BLIND PROTEIN"/>
    <property type="match status" value="1"/>
</dbReference>
<dbReference type="PROSITE" id="PS01264">
    <property type="entry name" value="TBOX_2"/>
    <property type="match status" value="1"/>
</dbReference>
<dbReference type="InterPro" id="IPR008967">
    <property type="entry name" value="p53-like_TF_DNA-bd_sf"/>
</dbReference>
<dbReference type="GO" id="GO:0000978">
    <property type="term" value="F:RNA polymerase II cis-regulatory region sequence-specific DNA binding"/>
    <property type="evidence" value="ECO:0007669"/>
    <property type="project" value="InterPro"/>
</dbReference>
<evidence type="ECO:0000256" key="2">
    <source>
        <dbReference type="ARBA" id="ARBA00022473"/>
    </source>
</evidence>
<accession>A0AAV4GKW9</accession>
<keyword evidence="4 7" id="KW-0238">DNA-binding</keyword>
<dbReference type="FunFam" id="2.60.40.820:FF:000010">
    <property type="entry name" value="T-box transcription factor TBX6"/>
    <property type="match status" value="1"/>
</dbReference>
<comment type="caution">
    <text evidence="7">Lacks conserved residue(s) required for the propagation of feature annotation.</text>
</comment>
<feature type="compositionally biased region" description="Polar residues" evidence="8">
    <location>
        <begin position="418"/>
        <end position="430"/>
    </location>
</feature>
<comment type="subcellular location">
    <subcellularLocation>
        <location evidence="1 7">Nucleus</location>
    </subcellularLocation>
</comment>
<dbReference type="EMBL" id="BMAT01005044">
    <property type="protein sequence ID" value="GFR86072.1"/>
    <property type="molecule type" value="Genomic_DNA"/>
</dbReference>
<dbReference type="GO" id="GO:0000785">
    <property type="term" value="C:chromatin"/>
    <property type="evidence" value="ECO:0007669"/>
    <property type="project" value="TreeGrafter"/>
</dbReference>
<evidence type="ECO:0000256" key="7">
    <source>
        <dbReference type="PROSITE-ProRule" id="PRU00201"/>
    </source>
</evidence>
<feature type="compositionally biased region" description="Low complexity" evidence="8">
    <location>
        <begin position="351"/>
        <end position="368"/>
    </location>
</feature>
<dbReference type="GO" id="GO:0000981">
    <property type="term" value="F:DNA-binding transcription factor activity, RNA polymerase II-specific"/>
    <property type="evidence" value="ECO:0007669"/>
    <property type="project" value="TreeGrafter"/>
</dbReference>
<dbReference type="InterPro" id="IPR036960">
    <property type="entry name" value="T-box_sf"/>
</dbReference>
<keyword evidence="6 7" id="KW-0539">Nucleus</keyword>
<dbReference type="Pfam" id="PF00907">
    <property type="entry name" value="T-box"/>
    <property type="match status" value="1"/>
</dbReference>
<sequence length="621" mass="68796">MLRCRHNACITVLIGLNQGRIFPPYKVRISGLDLKAKYMLLLDIIAVDDCRYKFHNGKWTVAGKADPEMPRRCYIHPDSPCSGEQWMQKVVSFHKLKLTNNISDKSGYTILNSMHKYQPRLHLVRTDDILKIPFSPYRSFLFRETVFIAVTAYQNEKITQMKIDNNPFAKGFRETGGGKREKKRPATGTDTYDRSNSSTKEDSEDSPELAGSSGSAQRLHRHLPHHHYLHHMSGEAAAVGEQCDGRTVSGSHAAHHHQQLLLSERLRAFLTNGYGDGCLESSPATSLLHHISAAHHSQTSQHLETGRKRRSSDHTEESRDDHSPVESAKRRKSVPDTGRMSPDSSTHIRNSAMSSSTTAAAPSTALSRPPSPTKSNLKNEESTNISSSSVTDDSKPTKHSDNSCSSLSLSKTPESAKPVSSANAQPTLSFPVSAMLNDHSKPLSSPQQRSEKDTLMSMLPSPPHEAFPLATPHRVHLGYAHAQLQLYLRSATAAAAQLGIGDQAPQYHLPTVLSSPSVNMVLQHHQLLQACGLAPEDTSPHAISPSYLQERFSLLGSHLFHQNLFPFQGVGPCSYSNHSRRFNKQQNNLDIDEKIKIHSGKTQNVEKKERDIGKGDEQSIL</sequence>
<feature type="region of interest" description="Disordered" evidence="8">
    <location>
        <begin position="294"/>
        <end position="465"/>
    </location>
</feature>
<keyword evidence="2" id="KW-0217">Developmental protein</keyword>
<comment type="caution">
    <text evidence="10">The sequence shown here is derived from an EMBL/GenBank/DDBJ whole genome shotgun (WGS) entry which is preliminary data.</text>
</comment>
<feature type="compositionally biased region" description="Basic and acidic residues" evidence="8">
    <location>
        <begin position="392"/>
        <end position="401"/>
    </location>
</feature>
<dbReference type="GO" id="GO:0005634">
    <property type="term" value="C:nucleus"/>
    <property type="evidence" value="ECO:0007669"/>
    <property type="project" value="UniProtKB-SubCell"/>
</dbReference>
<dbReference type="PANTHER" id="PTHR11267">
    <property type="entry name" value="T-BOX PROTEIN-RELATED"/>
    <property type="match status" value="1"/>
</dbReference>
<feature type="region of interest" description="Disordered" evidence="8">
    <location>
        <begin position="167"/>
        <end position="218"/>
    </location>
</feature>
<evidence type="ECO:0000256" key="4">
    <source>
        <dbReference type="ARBA" id="ARBA00023125"/>
    </source>
</evidence>
<evidence type="ECO:0000313" key="10">
    <source>
        <dbReference type="EMBL" id="GFR86072.1"/>
    </source>
</evidence>
<dbReference type="InterPro" id="IPR046360">
    <property type="entry name" value="T-box_DNA-bd"/>
</dbReference>
<evidence type="ECO:0000313" key="11">
    <source>
        <dbReference type="Proteomes" id="UP000762676"/>
    </source>
</evidence>
<dbReference type="InterPro" id="IPR001699">
    <property type="entry name" value="TF_T-box"/>
</dbReference>
<dbReference type="InterPro" id="IPR018186">
    <property type="entry name" value="TF_T-box_CS"/>
</dbReference>
<feature type="compositionally biased region" description="Low complexity" evidence="8">
    <location>
        <begin position="402"/>
        <end position="415"/>
    </location>
</feature>
<organism evidence="10 11">
    <name type="scientific">Elysia marginata</name>
    <dbReference type="NCBI Taxonomy" id="1093978"/>
    <lineage>
        <taxon>Eukaryota</taxon>
        <taxon>Metazoa</taxon>
        <taxon>Spiralia</taxon>
        <taxon>Lophotrochozoa</taxon>
        <taxon>Mollusca</taxon>
        <taxon>Gastropoda</taxon>
        <taxon>Heterobranchia</taxon>
        <taxon>Euthyneura</taxon>
        <taxon>Panpulmonata</taxon>
        <taxon>Sacoglossa</taxon>
        <taxon>Placobranchoidea</taxon>
        <taxon>Plakobranchidae</taxon>
        <taxon>Elysia</taxon>
    </lineage>
</organism>
<dbReference type="SUPFAM" id="SSF49417">
    <property type="entry name" value="p53-like transcription factors"/>
    <property type="match status" value="1"/>
</dbReference>
<dbReference type="PRINTS" id="PR00938">
    <property type="entry name" value="BRACHYURY"/>
</dbReference>
<keyword evidence="3" id="KW-0805">Transcription regulation</keyword>
<evidence type="ECO:0000256" key="6">
    <source>
        <dbReference type="ARBA" id="ARBA00023242"/>
    </source>
</evidence>
<reference evidence="10 11" key="1">
    <citation type="journal article" date="2021" name="Elife">
        <title>Chloroplast acquisition without the gene transfer in kleptoplastic sea slugs, Plakobranchus ocellatus.</title>
        <authorList>
            <person name="Maeda T."/>
            <person name="Takahashi S."/>
            <person name="Yoshida T."/>
            <person name="Shimamura S."/>
            <person name="Takaki Y."/>
            <person name="Nagai Y."/>
            <person name="Toyoda A."/>
            <person name="Suzuki Y."/>
            <person name="Arimoto A."/>
            <person name="Ishii H."/>
            <person name="Satoh N."/>
            <person name="Nishiyama T."/>
            <person name="Hasebe M."/>
            <person name="Maruyama T."/>
            <person name="Minagawa J."/>
            <person name="Obokata J."/>
            <person name="Shigenobu S."/>
        </authorList>
    </citation>
    <scope>NUCLEOTIDE SEQUENCE [LARGE SCALE GENOMIC DNA]</scope>
</reference>
<dbReference type="GO" id="GO:0045893">
    <property type="term" value="P:positive regulation of DNA-templated transcription"/>
    <property type="evidence" value="ECO:0007669"/>
    <property type="project" value="InterPro"/>
</dbReference>
<dbReference type="GO" id="GO:0001708">
    <property type="term" value="P:cell fate specification"/>
    <property type="evidence" value="ECO:0007669"/>
    <property type="project" value="TreeGrafter"/>
</dbReference>
<keyword evidence="11" id="KW-1185">Reference proteome</keyword>
<feature type="compositionally biased region" description="Basic and acidic residues" evidence="8">
    <location>
        <begin position="604"/>
        <end position="621"/>
    </location>
</feature>
<dbReference type="PROSITE" id="PS50252">
    <property type="entry name" value="TBOX_3"/>
    <property type="match status" value="1"/>
</dbReference>
<evidence type="ECO:0000256" key="8">
    <source>
        <dbReference type="SAM" id="MobiDB-lite"/>
    </source>
</evidence>
<dbReference type="InterPro" id="IPR002070">
    <property type="entry name" value="TF_Brachyury"/>
</dbReference>
<protein>
    <submittedName>
        <fullName evidence="10">T-box transcription factor TBX2</fullName>
    </submittedName>
</protein>
<dbReference type="Proteomes" id="UP000762676">
    <property type="component" value="Unassembled WGS sequence"/>
</dbReference>
<gene>
    <name evidence="10" type="ORF">ElyMa_002457800</name>
</gene>
<feature type="compositionally biased region" description="Polar residues" evidence="8">
    <location>
        <begin position="188"/>
        <end position="198"/>
    </location>
</feature>